<dbReference type="PANTHER" id="PTHR47987">
    <property type="entry name" value="OS08G0249100 PROTEIN"/>
    <property type="match status" value="1"/>
</dbReference>
<reference evidence="2 3" key="1">
    <citation type="journal article" date="2018" name="Mol. Plant">
        <title>The genome of Artemisia annua provides insight into the evolution of Asteraceae family and artemisinin biosynthesis.</title>
        <authorList>
            <person name="Shen Q."/>
            <person name="Zhang L."/>
            <person name="Liao Z."/>
            <person name="Wang S."/>
            <person name="Yan T."/>
            <person name="Shi P."/>
            <person name="Liu M."/>
            <person name="Fu X."/>
            <person name="Pan Q."/>
            <person name="Wang Y."/>
            <person name="Lv Z."/>
            <person name="Lu X."/>
            <person name="Zhang F."/>
            <person name="Jiang W."/>
            <person name="Ma Y."/>
            <person name="Chen M."/>
            <person name="Hao X."/>
            <person name="Li L."/>
            <person name="Tang Y."/>
            <person name="Lv G."/>
            <person name="Zhou Y."/>
            <person name="Sun X."/>
            <person name="Brodelius P.E."/>
            <person name="Rose J.K.C."/>
            <person name="Tang K."/>
        </authorList>
    </citation>
    <scope>NUCLEOTIDE SEQUENCE [LARGE SCALE GENOMIC DNA]</scope>
    <source>
        <strain evidence="3">cv. Huhao1</strain>
        <tissue evidence="2">Leaf</tissue>
    </source>
</reference>
<dbReference type="STRING" id="35608.A0A2U1LQT6"/>
<protein>
    <submittedName>
        <fullName evidence="2">Putative receptor-like serine/threonine-protein kinase</fullName>
    </submittedName>
</protein>
<keyword evidence="2" id="KW-0808">Transferase</keyword>
<keyword evidence="2" id="KW-0675">Receptor</keyword>
<dbReference type="InterPro" id="IPR011009">
    <property type="entry name" value="Kinase-like_dom_sf"/>
</dbReference>
<evidence type="ECO:0000259" key="1">
    <source>
        <dbReference type="PROSITE" id="PS50011"/>
    </source>
</evidence>
<comment type="caution">
    <text evidence="2">The sequence shown here is derived from an EMBL/GenBank/DDBJ whole genome shotgun (WGS) entry which is preliminary data.</text>
</comment>
<dbReference type="SUPFAM" id="SSF56112">
    <property type="entry name" value="Protein kinase-like (PK-like)"/>
    <property type="match status" value="1"/>
</dbReference>
<gene>
    <name evidence="2" type="ORF">CTI12_AA464090</name>
</gene>
<name>A0A2U1LQT6_ARTAN</name>
<dbReference type="GO" id="GO:0004672">
    <property type="term" value="F:protein kinase activity"/>
    <property type="evidence" value="ECO:0007669"/>
    <property type="project" value="InterPro"/>
</dbReference>
<proteinExistence type="predicted"/>
<evidence type="ECO:0000313" key="3">
    <source>
        <dbReference type="Proteomes" id="UP000245207"/>
    </source>
</evidence>
<dbReference type="OrthoDB" id="1872594at2759"/>
<dbReference type="GO" id="GO:0005524">
    <property type="term" value="F:ATP binding"/>
    <property type="evidence" value="ECO:0007669"/>
    <property type="project" value="InterPro"/>
</dbReference>
<dbReference type="PROSITE" id="PS50011">
    <property type="entry name" value="PROTEIN_KINASE_DOM"/>
    <property type="match status" value="1"/>
</dbReference>
<organism evidence="2 3">
    <name type="scientific">Artemisia annua</name>
    <name type="common">Sweet wormwood</name>
    <dbReference type="NCBI Taxonomy" id="35608"/>
    <lineage>
        <taxon>Eukaryota</taxon>
        <taxon>Viridiplantae</taxon>
        <taxon>Streptophyta</taxon>
        <taxon>Embryophyta</taxon>
        <taxon>Tracheophyta</taxon>
        <taxon>Spermatophyta</taxon>
        <taxon>Magnoliopsida</taxon>
        <taxon>eudicotyledons</taxon>
        <taxon>Gunneridae</taxon>
        <taxon>Pentapetalae</taxon>
        <taxon>asterids</taxon>
        <taxon>campanulids</taxon>
        <taxon>Asterales</taxon>
        <taxon>Asteraceae</taxon>
        <taxon>Asteroideae</taxon>
        <taxon>Anthemideae</taxon>
        <taxon>Artemisiinae</taxon>
        <taxon>Artemisia</taxon>
    </lineage>
</organism>
<dbReference type="PANTHER" id="PTHR47987:SF5">
    <property type="entry name" value="PROTEIN KINASE DOMAIN-CONTAINING PROTEIN"/>
    <property type="match status" value="1"/>
</dbReference>
<dbReference type="AlphaFoldDB" id="A0A2U1LQT6"/>
<keyword evidence="2" id="KW-0418">Kinase</keyword>
<feature type="domain" description="Protein kinase" evidence="1">
    <location>
        <begin position="1"/>
        <end position="103"/>
    </location>
</feature>
<dbReference type="EMBL" id="PKPP01008188">
    <property type="protein sequence ID" value="PWA51344.1"/>
    <property type="molecule type" value="Genomic_DNA"/>
</dbReference>
<dbReference type="Pfam" id="PF00069">
    <property type="entry name" value="Pkinase"/>
    <property type="match status" value="1"/>
</dbReference>
<evidence type="ECO:0000313" key="2">
    <source>
        <dbReference type="EMBL" id="PWA51344.1"/>
    </source>
</evidence>
<dbReference type="InterPro" id="IPR046958">
    <property type="entry name" value="RBK1/2/STUNTED"/>
</dbReference>
<accession>A0A2U1LQT6</accession>
<dbReference type="Gene3D" id="1.10.510.10">
    <property type="entry name" value="Transferase(Phosphotransferase) domain 1"/>
    <property type="match status" value="1"/>
</dbReference>
<keyword evidence="3" id="KW-1185">Reference proteome</keyword>
<dbReference type="InterPro" id="IPR000719">
    <property type="entry name" value="Prot_kinase_dom"/>
</dbReference>
<dbReference type="Proteomes" id="UP000245207">
    <property type="component" value="Unassembled WGS sequence"/>
</dbReference>
<sequence length="103" mass="11471">MPAGLHIICTDVAGTFGYLALEYFMHGKVTKKIDVYAFGVVLLELLTGRKPMSSAYPKGEESLVMWIERMTLASMLCIRRASHAWPQMSIVLKLLHGDGEVTK</sequence>